<keyword evidence="3 14" id="KW-0820">tRNA-binding</keyword>
<dbReference type="FunFam" id="3.10.310.40:FF:000001">
    <property type="entry name" value="Alanine--tRNA ligase"/>
    <property type="match status" value="1"/>
</dbReference>
<dbReference type="PRINTS" id="PR00980">
    <property type="entry name" value="TRNASYNTHALA"/>
</dbReference>
<keyword evidence="10 14" id="KW-0648">Protein biosynthesis</keyword>
<keyword evidence="11 14" id="KW-0030">Aminoacyl-tRNA synthetase</keyword>
<evidence type="ECO:0000256" key="11">
    <source>
        <dbReference type="ARBA" id="ARBA00023146"/>
    </source>
</evidence>
<dbReference type="Proteomes" id="UP000220106">
    <property type="component" value="Unassembled WGS sequence"/>
</dbReference>
<dbReference type="CDD" id="cd00673">
    <property type="entry name" value="AlaRS_core"/>
    <property type="match status" value="1"/>
</dbReference>
<dbReference type="Pfam" id="PF02272">
    <property type="entry name" value="DHHA1"/>
    <property type="match status" value="1"/>
</dbReference>
<dbReference type="HAMAP" id="MF_00036_B">
    <property type="entry name" value="Ala_tRNA_synth_B"/>
    <property type="match status" value="1"/>
</dbReference>
<sequence>MKYLTGAQIRQMYLDFFSEKGHNIEPSASLVPHEDPSLLWINSGVATLKKYFDGRVIPENPRITNAQKAIRTNDIENVGKTARHHTFFEMLGNFSIGEYFKEEAITWAWEFLTDEKWIGFDKEKLAVTIHPEDDEAFELWNKKIGVPAERIIRLEENFWDIGEGPSGPNTEIFYDRGPEYGDDPNDPELYPGGENERHLEVWNLVFSQFNHNPDGSYTPLPKKNIDTGMGLERMASVVQNVATNYDTDLFIPIIRAVEEISDVKYGVDVEKDVAFKVIADHIRTVAFAVGDGALPSNEGRGYVLRRLLRRAVRYAKQININRPFMFELVTVVGEIMKDFYPEVLVNKEFIAKVIKNEEERFHETLHDGLAILSEVIKKEKEKGGTVIPGSDAFRLYDTYGFPIELTEEYAEEEGMTIDQSGFEKEMEAQRERARSARQDVDSMQIQGGVLGDIKVESEFVGYDQVAVDAKVAAIVKNGELVTEAQEGEEVQVILNQTPFYAESGGQIADKGTMASESVKVNVHDVQKAPNGQNLHRVTVVAGTLTTDTEIVAAVDQENRIHITKNHTATHLLHQALKDVLGTHVNQAGSLVQAERLRFDFSHFGQITAEEIEQIETIVNEKIWQSLQVNTDYKNIEEAKAMGAMALFGEKYGKIVRVVQIGDYSLELCGGVHVPNTAVIGLFKIVSESGIGAGTRRIEAVTGAGAYKLMTDQIGVLKDAAAKLKTNLKDVPSRIETVLAEVKDLHRENESLTAKLSNIEAGSLVSNVKEINGVQVLVAKVQATDMNNLRAMADDLKQKLDSVIIVLGSAQGDKVNLIAGVTKDYIERGFHAGKLIKEVASRCGGGGGGRPDMAQAGGKDPEKLDAALNFVEEWVLTIS</sequence>
<evidence type="ECO:0000256" key="3">
    <source>
        <dbReference type="ARBA" id="ARBA00022555"/>
    </source>
</evidence>
<dbReference type="InterPro" id="IPR002318">
    <property type="entry name" value="Ala-tRNA-lgiase_IIc"/>
</dbReference>
<keyword evidence="9 14" id="KW-0694">RNA-binding</keyword>
<dbReference type="FunFam" id="2.40.30.130:FF:000001">
    <property type="entry name" value="Alanine--tRNA ligase"/>
    <property type="match status" value="1"/>
</dbReference>
<dbReference type="Gene3D" id="6.10.250.550">
    <property type="match status" value="1"/>
</dbReference>
<keyword evidence="7 14" id="KW-0862">Zinc</keyword>
<dbReference type="SUPFAM" id="SSF55681">
    <property type="entry name" value="Class II aaRS and biotin synthetases"/>
    <property type="match status" value="1"/>
</dbReference>
<dbReference type="PROSITE" id="PS50860">
    <property type="entry name" value="AA_TRNA_LIGASE_II_ALA"/>
    <property type="match status" value="1"/>
</dbReference>
<dbReference type="NCBIfam" id="TIGR00344">
    <property type="entry name" value="alaS"/>
    <property type="match status" value="1"/>
</dbReference>
<keyword evidence="4 14" id="KW-0436">Ligase</keyword>
<dbReference type="FunFam" id="3.30.980.10:FF:000004">
    <property type="entry name" value="Alanine--tRNA ligase, cytoplasmic"/>
    <property type="match status" value="1"/>
</dbReference>
<dbReference type="InterPro" id="IPR009000">
    <property type="entry name" value="Transl_B-barrel_sf"/>
</dbReference>
<dbReference type="GO" id="GO:0005524">
    <property type="term" value="F:ATP binding"/>
    <property type="evidence" value="ECO:0007669"/>
    <property type="project" value="UniProtKB-UniRule"/>
</dbReference>
<dbReference type="FunFam" id="3.30.930.10:FF:000046">
    <property type="entry name" value="Alanine--tRNA ligase"/>
    <property type="match status" value="1"/>
</dbReference>
<dbReference type="Gene3D" id="3.30.980.10">
    <property type="entry name" value="Threonyl-trna Synthetase, Chain A, domain 2"/>
    <property type="match status" value="1"/>
</dbReference>
<comment type="subcellular location">
    <subcellularLocation>
        <location evidence="14">Cytoplasm</location>
    </subcellularLocation>
</comment>
<dbReference type="Gene3D" id="2.40.30.130">
    <property type="match status" value="1"/>
</dbReference>
<evidence type="ECO:0000256" key="14">
    <source>
        <dbReference type="HAMAP-Rule" id="MF_00036"/>
    </source>
</evidence>
<feature type="domain" description="Alanyl-transfer RNA synthetases family profile" evidence="16">
    <location>
        <begin position="4"/>
        <end position="711"/>
    </location>
</feature>
<evidence type="ECO:0000256" key="5">
    <source>
        <dbReference type="ARBA" id="ARBA00022723"/>
    </source>
</evidence>
<evidence type="ECO:0000256" key="12">
    <source>
        <dbReference type="ARBA" id="ARBA00024779"/>
    </source>
</evidence>
<dbReference type="Pfam" id="PF01411">
    <property type="entry name" value="tRNA-synt_2c"/>
    <property type="match status" value="1"/>
</dbReference>
<evidence type="ECO:0000256" key="13">
    <source>
        <dbReference type="ARBA" id="ARBA00048300"/>
    </source>
</evidence>
<evidence type="ECO:0000313" key="17">
    <source>
        <dbReference type="EMBL" id="PEJ25987.1"/>
    </source>
</evidence>
<feature type="binding site" evidence="14">
    <location>
        <position position="570"/>
    </location>
    <ligand>
        <name>Zn(2+)</name>
        <dbReference type="ChEBI" id="CHEBI:29105"/>
    </ligand>
</feature>
<feature type="binding site" evidence="14">
    <location>
        <position position="566"/>
    </location>
    <ligand>
        <name>Zn(2+)</name>
        <dbReference type="ChEBI" id="CHEBI:29105"/>
    </ligand>
</feature>
<comment type="catalytic activity">
    <reaction evidence="13 14">
        <text>tRNA(Ala) + L-alanine + ATP = L-alanyl-tRNA(Ala) + AMP + diphosphate</text>
        <dbReference type="Rhea" id="RHEA:12540"/>
        <dbReference type="Rhea" id="RHEA-COMP:9657"/>
        <dbReference type="Rhea" id="RHEA-COMP:9923"/>
        <dbReference type="ChEBI" id="CHEBI:30616"/>
        <dbReference type="ChEBI" id="CHEBI:33019"/>
        <dbReference type="ChEBI" id="CHEBI:57972"/>
        <dbReference type="ChEBI" id="CHEBI:78442"/>
        <dbReference type="ChEBI" id="CHEBI:78497"/>
        <dbReference type="ChEBI" id="CHEBI:456215"/>
        <dbReference type="EC" id="6.1.1.7"/>
    </reaction>
</comment>
<dbReference type="RefSeq" id="WP_056528526.1">
    <property type="nucleotide sequence ID" value="NZ_JARMRV010000026.1"/>
</dbReference>
<accession>A0AAX0RW32</accession>
<feature type="coiled-coil region" evidence="15">
    <location>
        <begin position="734"/>
        <end position="761"/>
    </location>
</feature>
<dbReference type="SUPFAM" id="SSF50447">
    <property type="entry name" value="Translation proteins"/>
    <property type="match status" value="1"/>
</dbReference>
<evidence type="ECO:0000256" key="7">
    <source>
        <dbReference type="ARBA" id="ARBA00022833"/>
    </source>
</evidence>
<dbReference type="GO" id="GO:0004813">
    <property type="term" value="F:alanine-tRNA ligase activity"/>
    <property type="evidence" value="ECO:0007669"/>
    <property type="project" value="UniProtKB-UniRule"/>
</dbReference>
<organism evidence="17 18">
    <name type="scientific">Peribacillus butanolivorans</name>
    <dbReference type="NCBI Taxonomy" id="421767"/>
    <lineage>
        <taxon>Bacteria</taxon>
        <taxon>Bacillati</taxon>
        <taxon>Bacillota</taxon>
        <taxon>Bacilli</taxon>
        <taxon>Bacillales</taxon>
        <taxon>Bacillaceae</taxon>
        <taxon>Peribacillus</taxon>
    </lineage>
</organism>
<dbReference type="EC" id="6.1.1.7" evidence="14"/>
<dbReference type="GO" id="GO:0008270">
    <property type="term" value="F:zinc ion binding"/>
    <property type="evidence" value="ECO:0007669"/>
    <property type="project" value="UniProtKB-UniRule"/>
</dbReference>
<keyword evidence="2 14" id="KW-0963">Cytoplasm</keyword>
<dbReference type="InterPro" id="IPR018162">
    <property type="entry name" value="Ala-tRNA-ligase_IIc_anticod-bd"/>
</dbReference>
<dbReference type="InterPro" id="IPR018164">
    <property type="entry name" value="Ala-tRNA-synth_IIc_N"/>
</dbReference>
<dbReference type="InterPro" id="IPR023033">
    <property type="entry name" value="Ala_tRNA_ligase_euk/bac"/>
</dbReference>
<comment type="domain">
    <text evidence="14">Consists of three domains; the N-terminal catalytic domain, the editing domain and the C-terminal C-Ala domain. The editing domain removes incorrectly charged amino acids, while the C-Ala domain, along with tRNA(Ala), serves as a bridge to cooperatively bring together the editing and aminoacylation centers thus stimulating deacylation of misacylated tRNAs.</text>
</comment>
<comment type="function">
    <text evidence="12 14">Catalyzes the attachment of alanine to tRNA(Ala) in a two-step reaction: alanine is first activated by ATP to form Ala-AMP and then transferred to the acceptor end of tRNA(Ala). Also edits incorrectly charged Ser-tRNA(Ala) and Gly-tRNA(Ala) via its editing domain.</text>
</comment>
<dbReference type="InterPro" id="IPR050058">
    <property type="entry name" value="Ala-tRNA_ligase"/>
</dbReference>
<dbReference type="AlphaFoldDB" id="A0AAX0RW32"/>
<protein>
    <recommendedName>
        <fullName evidence="14">Alanine--tRNA ligase</fullName>
        <ecNumber evidence="14">6.1.1.7</ecNumber>
    </recommendedName>
    <alternativeName>
        <fullName evidence="14">Alanyl-tRNA synthetase</fullName>
        <shortName evidence="14">AlaRS</shortName>
    </alternativeName>
</protein>
<evidence type="ECO:0000256" key="8">
    <source>
        <dbReference type="ARBA" id="ARBA00022840"/>
    </source>
</evidence>
<dbReference type="Pfam" id="PF07973">
    <property type="entry name" value="tRNA_SAD"/>
    <property type="match status" value="1"/>
</dbReference>
<dbReference type="InterPro" id="IPR018165">
    <property type="entry name" value="Ala-tRNA-synth_IIc_core"/>
</dbReference>
<dbReference type="GO" id="GO:0006419">
    <property type="term" value="P:alanyl-tRNA aminoacylation"/>
    <property type="evidence" value="ECO:0007669"/>
    <property type="project" value="UniProtKB-UniRule"/>
</dbReference>
<dbReference type="GO" id="GO:0005829">
    <property type="term" value="C:cytosol"/>
    <property type="evidence" value="ECO:0007669"/>
    <property type="project" value="TreeGrafter"/>
</dbReference>
<dbReference type="PANTHER" id="PTHR11777">
    <property type="entry name" value="ALANYL-TRNA SYNTHETASE"/>
    <property type="match status" value="1"/>
</dbReference>
<evidence type="ECO:0000313" key="18">
    <source>
        <dbReference type="Proteomes" id="UP000220106"/>
    </source>
</evidence>
<keyword evidence="6 14" id="KW-0547">Nucleotide-binding</keyword>
<name>A0AAX0RW32_9BACI</name>
<evidence type="ECO:0000256" key="2">
    <source>
        <dbReference type="ARBA" id="ARBA00022490"/>
    </source>
</evidence>
<evidence type="ECO:0000256" key="9">
    <source>
        <dbReference type="ARBA" id="ARBA00022884"/>
    </source>
</evidence>
<dbReference type="SUPFAM" id="SSF55186">
    <property type="entry name" value="ThrRS/AlaRS common domain"/>
    <property type="match status" value="1"/>
</dbReference>
<dbReference type="PANTHER" id="PTHR11777:SF9">
    <property type="entry name" value="ALANINE--TRNA LIGASE, CYTOPLASMIC"/>
    <property type="match status" value="1"/>
</dbReference>
<dbReference type="Gene3D" id="3.10.310.40">
    <property type="match status" value="1"/>
</dbReference>
<evidence type="ECO:0000256" key="4">
    <source>
        <dbReference type="ARBA" id="ARBA00022598"/>
    </source>
</evidence>
<gene>
    <name evidence="14" type="primary">alaS</name>
    <name evidence="17" type="ORF">CN689_25420</name>
</gene>
<dbReference type="GO" id="GO:0016740">
    <property type="term" value="F:transferase activity"/>
    <property type="evidence" value="ECO:0007669"/>
    <property type="project" value="UniProtKB-ARBA"/>
</dbReference>
<dbReference type="EMBL" id="NUEQ01000112">
    <property type="protein sequence ID" value="PEJ25987.1"/>
    <property type="molecule type" value="Genomic_DNA"/>
</dbReference>
<dbReference type="GO" id="GO:0140096">
    <property type="term" value="F:catalytic activity, acting on a protein"/>
    <property type="evidence" value="ECO:0007669"/>
    <property type="project" value="UniProtKB-ARBA"/>
</dbReference>
<dbReference type="SMART" id="SM00863">
    <property type="entry name" value="tRNA_SAD"/>
    <property type="match status" value="1"/>
</dbReference>
<proteinExistence type="inferred from homology"/>
<keyword evidence="8 14" id="KW-0067">ATP-binding</keyword>
<dbReference type="Gene3D" id="3.30.930.10">
    <property type="entry name" value="Bira Bifunctional Protein, Domain 2"/>
    <property type="match status" value="1"/>
</dbReference>
<feature type="binding site" evidence="14">
    <location>
        <position position="672"/>
    </location>
    <ligand>
        <name>Zn(2+)</name>
        <dbReference type="ChEBI" id="CHEBI:29105"/>
    </ligand>
</feature>
<keyword evidence="5 14" id="KW-0479">Metal-binding</keyword>
<keyword evidence="15" id="KW-0175">Coiled coil</keyword>
<dbReference type="InterPro" id="IPR012947">
    <property type="entry name" value="tRNA_SAD"/>
</dbReference>
<comment type="similarity">
    <text evidence="1 14">Belongs to the class-II aminoacyl-tRNA synthetase family.</text>
</comment>
<dbReference type="InterPro" id="IPR003156">
    <property type="entry name" value="DHHA1_dom"/>
</dbReference>
<evidence type="ECO:0000256" key="6">
    <source>
        <dbReference type="ARBA" id="ARBA00022741"/>
    </source>
</evidence>
<dbReference type="SUPFAM" id="SSF101353">
    <property type="entry name" value="Putative anticodon-binding domain of alanyl-tRNA synthetase (AlaRS)"/>
    <property type="match status" value="1"/>
</dbReference>
<evidence type="ECO:0000259" key="16">
    <source>
        <dbReference type="PROSITE" id="PS50860"/>
    </source>
</evidence>
<dbReference type="InterPro" id="IPR045864">
    <property type="entry name" value="aa-tRNA-synth_II/BPL/LPL"/>
</dbReference>
<feature type="binding site" evidence="14">
    <location>
        <position position="668"/>
    </location>
    <ligand>
        <name>Zn(2+)</name>
        <dbReference type="ChEBI" id="CHEBI:29105"/>
    </ligand>
</feature>
<dbReference type="GO" id="GO:0000049">
    <property type="term" value="F:tRNA binding"/>
    <property type="evidence" value="ECO:0007669"/>
    <property type="project" value="UniProtKB-KW"/>
</dbReference>
<dbReference type="Gene3D" id="3.30.54.20">
    <property type="match status" value="1"/>
</dbReference>
<dbReference type="FunFam" id="3.30.54.20:FF:000001">
    <property type="entry name" value="Alanine--tRNA ligase"/>
    <property type="match status" value="1"/>
</dbReference>
<evidence type="ECO:0000256" key="1">
    <source>
        <dbReference type="ARBA" id="ARBA00008226"/>
    </source>
</evidence>
<dbReference type="GO" id="GO:0002161">
    <property type="term" value="F:aminoacyl-tRNA deacylase activity"/>
    <property type="evidence" value="ECO:0007669"/>
    <property type="project" value="TreeGrafter"/>
</dbReference>
<reference evidence="17 18" key="1">
    <citation type="submission" date="2017-09" db="EMBL/GenBank/DDBJ databases">
        <title>Large-scale bioinformatics analysis of Bacillus genomes uncovers conserved roles of natural products in bacterial physiology.</title>
        <authorList>
            <consortium name="Agbiome Team Llc"/>
            <person name="Bleich R.M."/>
            <person name="Kirk G.J."/>
            <person name="Santa Maria K.C."/>
            <person name="Allen S.E."/>
            <person name="Farag S."/>
            <person name="Shank E.A."/>
            <person name="Bowers A."/>
        </authorList>
    </citation>
    <scope>NUCLEOTIDE SEQUENCE [LARGE SCALE GENOMIC DNA]</scope>
    <source>
        <strain evidence="17 18">AFS003229</strain>
    </source>
</reference>
<evidence type="ECO:0000256" key="10">
    <source>
        <dbReference type="ARBA" id="ARBA00022917"/>
    </source>
</evidence>
<comment type="cofactor">
    <cofactor evidence="14">
        <name>Zn(2+)</name>
        <dbReference type="ChEBI" id="CHEBI:29105"/>
    </cofactor>
    <text evidence="14">Binds 1 zinc ion per subunit.</text>
</comment>
<evidence type="ECO:0000256" key="15">
    <source>
        <dbReference type="SAM" id="Coils"/>
    </source>
</evidence>
<dbReference type="InterPro" id="IPR018163">
    <property type="entry name" value="Thr/Ala-tRNA-synth_IIc_edit"/>
</dbReference>
<comment type="caution">
    <text evidence="17">The sequence shown here is derived from an EMBL/GenBank/DDBJ whole genome shotgun (WGS) entry which is preliminary data.</text>
</comment>